<comment type="pathway">
    <text evidence="2">Cell wall biogenesis; lipoteichoic acid biosynthesis.</text>
</comment>
<dbReference type="PANTHER" id="PTHR47371">
    <property type="entry name" value="LIPOTEICHOIC ACID SYNTHASE"/>
    <property type="match status" value="1"/>
</dbReference>
<evidence type="ECO:0000313" key="10">
    <source>
        <dbReference type="EMBL" id="XCI27812.1"/>
    </source>
</evidence>
<evidence type="ECO:0000256" key="6">
    <source>
        <dbReference type="ARBA" id="ARBA00023136"/>
    </source>
</evidence>
<comment type="subcellular location">
    <subcellularLocation>
        <location evidence="1">Cell membrane</location>
        <topology evidence="1">Multi-pass membrane protein</topology>
    </subcellularLocation>
</comment>
<dbReference type="RefSeq" id="WP_353892389.1">
    <property type="nucleotide sequence ID" value="NZ_CP159485.1"/>
</dbReference>
<reference evidence="10" key="1">
    <citation type="journal article" date="2018" name="Antonie Van Leeuwenhoek">
        <title>Proteinivorax hydrogeniformans sp. nov., an anaerobic, haloalkaliphilic bacterium fermenting proteinaceous compounds with high hydrogen production.</title>
        <authorList>
            <person name="Boltyanskaya Y."/>
            <person name="Detkova E."/>
            <person name="Pimenov N."/>
            <person name="Kevbrin V."/>
        </authorList>
    </citation>
    <scope>NUCLEOTIDE SEQUENCE</scope>
    <source>
        <strain evidence="10">Z-710</strain>
    </source>
</reference>
<dbReference type="GO" id="GO:0005886">
    <property type="term" value="C:plasma membrane"/>
    <property type="evidence" value="ECO:0007669"/>
    <property type="project" value="UniProtKB-SubCell"/>
</dbReference>
<dbReference type="Pfam" id="PF00884">
    <property type="entry name" value="Sulfatase"/>
    <property type="match status" value="1"/>
</dbReference>
<evidence type="ECO:0000256" key="1">
    <source>
        <dbReference type="ARBA" id="ARBA00004651"/>
    </source>
</evidence>
<evidence type="ECO:0000256" key="7">
    <source>
        <dbReference type="SAM" id="MobiDB-lite"/>
    </source>
</evidence>
<feature type="transmembrane region" description="Helical" evidence="8">
    <location>
        <begin position="20"/>
        <end position="40"/>
    </location>
</feature>
<dbReference type="Gene3D" id="3.30.1120.170">
    <property type="match status" value="1"/>
</dbReference>
<evidence type="ECO:0000256" key="8">
    <source>
        <dbReference type="SAM" id="Phobius"/>
    </source>
</evidence>
<gene>
    <name evidence="10" type="ORF">PRVXH_001736</name>
</gene>
<evidence type="ECO:0000259" key="9">
    <source>
        <dbReference type="Pfam" id="PF00884"/>
    </source>
</evidence>
<keyword evidence="5 8" id="KW-1133">Transmembrane helix</keyword>
<sequence>MSKIKTRRRKRADKKKTKTIPLYLFFLASLFFMEIVLRIATTGNLISLGILFSYTFAASLAAVFALGCSFLTGNTKYITANILVFICGIFFAAQIGYFDTFTTFFTIYSAGNFSQILDFTDSIYNAFVNNLLGIAAIFLPVIFIVIWGKNIFSLKRESNFTKATYVGAIIIFHLLSLAAIHSAGQGLHTAHNLYYNSNYPLRSVDKLGLITTMRLDLQRHFTSWSPSLQVSNPADGGDNDKEEDSKGDKKGKIEHNVLDIDFETLIANEEDESILQLHKYFSSAEPTAKNEFTGKYEGYNLILITAESYAPYAVHEEITPTLYKLVNEGYRFTDFYVPLWDVSTTDGEYVALTGLIPKSGVWSFYQSRDNYLPFVMGNQLKDLGYNTSAYHNWSYDYYRRDLSHPNMGYDYKAIGNGLENVDASIWPPSDLEMMVETIPHYIDDEPFHAYYMTVSGHKRYNWYNHMASKNYNYVKDLPYSSQGQAYIATHVELDKALEHLLKELKEAGVAENTLIAMSSDHYPYGLDHEIIEELSGHEVDKHFGIHKSDFVLYTKKMEPKTIDEPTSSLDIIPTLSNLLGLEYDSRLLMGRDIFSDSDPLVIFRDHSFITNKGKYNATEEVFTPASGEKVDQEYVDKILAKIENKFNVSHLILDHDYYRHLLVE</sequence>
<evidence type="ECO:0000256" key="3">
    <source>
        <dbReference type="ARBA" id="ARBA00022475"/>
    </source>
</evidence>
<evidence type="ECO:0000256" key="4">
    <source>
        <dbReference type="ARBA" id="ARBA00022692"/>
    </source>
</evidence>
<dbReference type="SUPFAM" id="SSF53649">
    <property type="entry name" value="Alkaline phosphatase-like"/>
    <property type="match status" value="1"/>
</dbReference>
<keyword evidence="4 8" id="KW-0812">Transmembrane</keyword>
<dbReference type="InterPro" id="IPR000917">
    <property type="entry name" value="Sulfatase_N"/>
</dbReference>
<keyword evidence="10" id="KW-0378">Hydrolase</keyword>
<name>A0AAU8HS23_9FIRM</name>
<dbReference type="InterPro" id="IPR017850">
    <property type="entry name" value="Alkaline_phosphatase_core_sf"/>
</dbReference>
<reference evidence="10" key="2">
    <citation type="submission" date="2024-06" db="EMBL/GenBank/DDBJ databases">
        <authorList>
            <person name="Petrova K.O."/>
            <person name="Toshchakov S.V."/>
            <person name="Boltjanskaja Y.V."/>
            <person name="Kevbrin V.V."/>
        </authorList>
    </citation>
    <scope>NUCLEOTIDE SEQUENCE</scope>
    <source>
        <strain evidence="10">Z-710</strain>
    </source>
</reference>
<feature type="transmembrane region" description="Helical" evidence="8">
    <location>
        <begin position="46"/>
        <end position="71"/>
    </location>
</feature>
<organism evidence="10">
    <name type="scientific">Proteinivorax hydrogeniformans</name>
    <dbReference type="NCBI Taxonomy" id="1826727"/>
    <lineage>
        <taxon>Bacteria</taxon>
        <taxon>Bacillati</taxon>
        <taxon>Bacillota</taxon>
        <taxon>Clostridia</taxon>
        <taxon>Eubacteriales</taxon>
        <taxon>Proteinivoracaceae</taxon>
        <taxon>Proteinivorax</taxon>
    </lineage>
</organism>
<dbReference type="CDD" id="cd16015">
    <property type="entry name" value="LTA_synthase"/>
    <property type="match status" value="1"/>
</dbReference>
<dbReference type="EMBL" id="CP159485">
    <property type="protein sequence ID" value="XCI27812.1"/>
    <property type="molecule type" value="Genomic_DNA"/>
</dbReference>
<feature type="transmembrane region" description="Helical" evidence="8">
    <location>
        <begin position="160"/>
        <end position="180"/>
    </location>
</feature>
<evidence type="ECO:0000256" key="5">
    <source>
        <dbReference type="ARBA" id="ARBA00022989"/>
    </source>
</evidence>
<feature type="region of interest" description="Disordered" evidence="7">
    <location>
        <begin position="226"/>
        <end position="250"/>
    </location>
</feature>
<feature type="transmembrane region" description="Helical" evidence="8">
    <location>
        <begin position="127"/>
        <end position="148"/>
    </location>
</feature>
<proteinExistence type="predicted"/>
<dbReference type="AlphaFoldDB" id="A0AAU8HS23"/>
<dbReference type="Gene3D" id="3.40.720.10">
    <property type="entry name" value="Alkaline Phosphatase, subunit A"/>
    <property type="match status" value="1"/>
</dbReference>
<feature type="domain" description="Sulfatase N-terminal" evidence="9">
    <location>
        <begin position="301"/>
        <end position="580"/>
    </location>
</feature>
<evidence type="ECO:0000256" key="2">
    <source>
        <dbReference type="ARBA" id="ARBA00004936"/>
    </source>
</evidence>
<dbReference type="InterPro" id="IPR050448">
    <property type="entry name" value="OpgB/LTA_synthase_biosynth"/>
</dbReference>
<feature type="transmembrane region" description="Helical" evidence="8">
    <location>
        <begin position="83"/>
        <end position="107"/>
    </location>
</feature>
<dbReference type="PANTHER" id="PTHR47371:SF3">
    <property type="entry name" value="PHOSPHOGLYCEROL TRANSFERASE I"/>
    <property type="match status" value="1"/>
</dbReference>
<keyword evidence="6 8" id="KW-0472">Membrane</keyword>
<keyword evidence="3" id="KW-1003">Cell membrane</keyword>
<protein>
    <submittedName>
        <fullName evidence="10">Sulfatase-like hydrolase/transferase</fullName>
    </submittedName>
</protein>
<accession>A0AAU8HS23</accession>
<dbReference type="GO" id="GO:0016787">
    <property type="term" value="F:hydrolase activity"/>
    <property type="evidence" value="ECO:0007669"/>
    <property type="project" value="UniProtKB-KW"/>
</dbReference>